<evidence type="ECO:0000313" key="1">
    <source>
        <dbReference type="EMBL" id="AOZ96906.1"/>
    </source>
</evidence>
<proteinExistence type="predicted"/>
<gene>
    <name evidence="1" type="ORF">bhn_I1873</name>
</gene>
<evidence type="ECO:0000313" key="2">
    <source>
        <dbReference type="Proteomes" id="UP000179284"/>
    </source>
</evidence>
<accession>A0A1D9P2S4</accession>
<dbReference type="Proteomes" id="UP000179284">
    <property type="component" value="Chromosome I"/>
</dbReference>
<dbReference type="EMBL" id="CP017831">
    <property type="protein sequence ID" value="AOZ96906.1"/>
    <property type="molecule type" value="Genomic_DNA"/>
</dbReference>
<dbReference type="RefSeq" id="WP_071176562.1">
    <property type="nucleotide sequence ID" value="NZ_CP017831.1"/>
</dbReference>
<keyword evidence="2" id="KW-1185">Reference proteome</keyword>
<dbReference type="AlphaFoldDB" id="A0A1D9P2S4"/>
<dbReference type="KEGG" id="bhu:bhn_I1873"/>
<reference evidence="2" key="1">
    <citation type="submission" date="2016-10" db="EMBL/GenBank/DDBJ databases">
        <title>The complete genome sequence of the rumen bacterium Butyrivibrio hungatei MB2003.</title>
        <authorList>
            <person name="Palevich N."/>
            <person name="Kelly W.J."/>
            <person name="Leahy S.C."/>
            <person name="Altermann E."/>
            <person name="Rakonjac J."/>
            <person name="Attwood G.T."/>
        </authorList>
    </citation>
    <scope>NUCLEOTIDE SEQUENCE [LARGE SCALE GENOMIC DNA]</scope>
    <source>
        <strain evidence="2">MB2003</strain>
    </source>
</reference>
<organism evidence="1 2">
    <name type="scientific">Butyrivibrio hungatei</name>
    <dbReference type="NCBI Taxonomy" id="185008"/>
    <lineage>
        <taxon>Bacteria</taxon>
        <taxon>Bacillati</taxon>
        <taxon>Bacillota</taxon>
        <taxon>Clostridia</taxon>
        <taxon>Lachnospirales</taxon>
        <taxon>Lachnospiraceae</taxon>
        <taxon>Butyrivibrio</taxon>
    </lineage>
</organism>
<sequence length="111" mass="12148">MNIDEVGLKAIADEYDRLATSLDTEIINFGNAIEGVANKGIDGEECATKLLELWTTNVSGYDGGLEKVMTTYVTELRNSSLKIQDYIANLKAVDTGKSEELDETIQVEKNA</sequence>
<protein>
    <submittedName>
        <fullName evidence="1">Uncharacterized protein</fullName>
    </submittedName>
</protein>
<name>A0A1D9P2S4_9FIRM</name>